<gene>
    <name evidence="2" type="ORF">CPB84DRAFT_1795751</name>
</gene>
<protein>
    <submittedName>
        <fullName evidence="2">Uncharacterized protein</fullName>
    </submittedName>
</protein>
<comment type="caution">
    <text evidence="2">The sequence shown here is derived from an EMBL/GenBank/DDBJ whole genome shotgun (WGS) entry which is preliminary data.</text>
</comment>
<feature type="non-terminal residue" evidence="2">
    <location>
        <position position="1"/>
    </location>
</feature>
<organism evidence="2 3">
    <name type="scientific">Gymnopilus junonius</name>
    <name type="common">Spectacular rustgill mushroom</name>
    <name type="synonym">Gymnopilus spectabilis subsp. junonius</name>
    <dbReference type="NCBI Taxonomy" id="109634"/>
    <lineage>
        <taxon>Eukaryota</taxon>
        <taxon>Fungi</taxon>
        <taxon>Dikarya</taxon>
        <taxon>Basidiomycota</taxon>
        <taxon>Agaricomycotina</taxon>
        <taxon>Agaricomycetes</taxon>
        <taxon>Agaricomycetidae</taxon>
        <taxon>Agaricales</taxon>
        <taxon>Agaricineae</taxon>
        <taxon>Hymenogastraceae</taxon>
        <taxon>Gymnopilus</taxon>
    </lineage>
</organism>
<keyword evidence="1" id="KW-0732">Signal</keyword>
<dbReference type="Proteomes" id="UP000724874">
    <property type="component" value="Unassembled WGS sequence"/>
</dbReference>
<proteinExistence type="predicted"/>
<feature type="chain" id="PRO_5040465937" evidence="1">
    <location>
        <begin position="44"/>
        <end position="114"/>
    </location>
</feature>
<evidence type="ECO:0000256" key="1">
    <source>
        <dbReference type="SAM" id="SignalP"/>
    </source>
</evidence>
<keyword evidence="3" id="KW-1185">Reference proteome</keyword>
<reference evidence="2" key="1">
    <citation type="submission" date="2020-11" db="EMBL/GenBank/DDBJ databases">
        <authorList>
            <consortium name="DOE Joint Genome Institute"/>
            <person name="Ahrendt S."/>
            <person name="Riley R."/>
            <person name="Andreopoulos W."/>
            <person name="LaButti K."/>
            <person name="Pangilinan J."/>
            <person name="Ruiz-duenas F.J."/>
            <person name="Barrasa J.M."/>
            <person name="Sanchez-Garcia M."/>
            <person name="Camarero S."/>
            <person name="Miyauchi S."/>
            <person name="Serrano A."/>
            <person name="Linde D."/>
            <person name="Babiker R."/>
            <person name="Drula E."/>
            <person name="Ayuso-Fernandez I."/>
            <person name="Pacheco R."/>
            <person name="Padilla G."/>
            <person name="Ferreira P."/>
            <person name="Barriuso J."/>
            <person name="Kellner H."/>
            <person name="Castanera R."/>
            <person name="Alfaro M."/>
            <person name="Ramirez L."/>
            <person name="Pisabarro A.G."/>
            <person name="Kuo A."/>
            <person name="Tritt A."/>
            <person name="Lipzen A."/>
            <person name="He G."/>
            <person name="Yan M."/>
            <person name="Ng V."/>
            <person name="Cullen D."/>
            <person name="Martin F."/>
            <person name="Rosso M.-N."/>
            <person name="Henrissat B."/>
            <person name="Hibbett D."/>
            <person name="Martinez A.T."/>
            <person name="Grigoriev I.V."/>
        </authorList>
    </citation>
    <scope>NUCLEOTIDE SEQUENCE</scope>
    <source>
        <strain evidence="2">AH 44721</strain>
    </source>
</reference>
<evidence type="ECO:0000313" key="3">
    <source>
        <dbReference type="Proteomes" id="UP000724874"/>
    </source>
</evidence>
<dbReference type="AlphaFoldDB" id="A0A9P5N9J4"/>
<feature type="signal peptide" evidence="1">
    <location>
        <begin position="1"/>
        <end position="43"/>
    </location>
</feature>
<accession>A0A9P5N9J4</accession>
<sequence>AAAVTNVAATLLLLLLSLHPLPCYHRHGWVLLSLLLLSQGGSGSRRCRMASSSTRRCFLMLWASVGGQSVVLLSAERVAVKEIDSIVLDETSYENVITLRNGVKPVINCQTAQH</sequence>
<evidence type="ECO:0000313" key="2">
    <source>
        <dbReference type="EMBL" id="KAF8876611.1"/>
    </source>
</evidence>
<dbReference type="EMBL" id="JADNYJ010000180">
    <property type="protein sequence ID" value="KAF8876611.1"/>
    <property type="molecule type" value="Genomic_DNA"/>
</dbReference>
<name>A0A9P5N9J4_GYMJU</name>